<dbReference type="EMBL" id="CAVMJV010000001">
    <property type="protein sequence ID" value="CAK5010384.1"/>
    <property type="molecule type" value="Genomic_DNA"/>
</dbReference>
<proteinExistence type="predicted"/>
<name>A0ACB0XNJ7_MELEN</name>
<organism evidence="1 2">
    <name type="scientific">Meloidogyne enterolobii</name>
    <name type="common">Root-knot nematode worm</name>
    <name type="synonym">Meloidogyne mayaguensis</name>
    <dbReference type="NCBI Taxonomy" id="390850"/>
    <lineage>
        <taxon>Eukaryota</taxon>
        <taxon>Metazoa</taxon>
        <taxon>Ecdysozoa</taxon>
        <taxon>Nematoda</taxon>
        <taxon>Chromadorea</taxon>
        <taxon>Rhabditida</taxon>
        <taxon>Tylenchina</taxon>
        <taxon>Tylenchomorpha</taxon>
        <taxon>Tylenchoidea</taxon>
        <taxon>Meloidogynidae</taxon>
        <taxon>Meloidogyninae</taxon>
        <taxon>Meloidogyne</taxon>
    </lineage>
</organism>
<sequence length="96" mass="10770">MNKNDPNRKPFGFPYDPYPIQSQLMNAIYNSAEQGSIAIFESPTGTGKSLSTICAVIKYFLVTNLESYPVMVIVSELVLPLEISTNLYNRNLFFSP</sequence>
<reference evidence="1" key="1">
    <citation type="submission" date="2023-11" db="EMBL/GenBank/DDBJ databases">
        <authorList>
            <person name="Poullet M."/>
        </authorList>
    </citation>
    <scope>NUCLEOTIDE SEQUENCE</scope>
    <source>
        <strain evidence="1">E1834</strain>
    </source>
</reference>
<protein>
    <submittedName>
        <fullName evidence="1">Uncharacterized protein</fullName>
    </submittedName>
</protein>
<keyword evidence="2" id="KW-1185">Reference proteome</keyword>
<accession>A0ACB0XNJ7</accession>
<evidence type="ECO:0000313" key="2">
    <source>
        <dbReference type="Proteomes" id="UP001497535"/>
    </source>
</evidence>
<dbReference type="Proteomes" id="UP001497535">
    <property type="component" value="Unassembled WGS sequence"/>
</dbReference>
<evidence type="ECO:0000313" key="1">
    <source>
        <dbReference type="EMBL" id="CAK5010384.1"/>
    </source>
</evidence>
<gene>
    <name evidence="1" type="ORF">MENTE1834_LOCUS1606</name>
</gene>
<comment type="caution">
    <text evidence="1">The sequence shown here is derived from an EMBL/GenBank/DDBJ whole genome shotgun (WGS) entry which is preliminary data.</text>
</comment>